<dbReference type="GO" id="GO:0015990">
    <property type="term" value="P:electron transport coupled proton transport"/>
    <property type="evidence" value="ECO:0007669"/>
    <property type="project" value="TreeGrafter"/>
</dbReference>
<proteinExistence type="inferred from homology"/>
<feature type="transmembrane region" description="Helical" evidence="17">
    <location>
        <begin position="262"/>
        <end position="285"/>
    </location>
</feature>
<evidence type="ECO:0000256" key="10">
    <source>
        <dbReference type="ARBA" id="ARBA00022982"/>
    </source>
</evidence>
<feature type="transmembrane region" description="Helical" evidence="17">
    <location>
        <begin position="145"/>
        <end position="168"/>
    </location>
</feature>
<protein>
    <recommendedName>
        <fullName evidence="5 17">NADH-ubiquinone oxidoreductase chain 4</fullName>
        <ecNumber evidence="4 17">7.1.1.2</ecNumber>
    </recommendedName>
</protein>
<keyword evidence="12 17" id="KW-0520">NAD</keyword>
<dbReference type="CTD" id="4538"/>
<dbReference type="GO" id="GO:0048039">
    <property type="term" value="F:ubiquinone binding"/>
    <property type="evidence" value="ECO:0007669"/>
    <property type="project" value="TreeGrafter"/>
</dbReference>
<dbReference type="PRINTS" id="PR01437">
    <property type="entry name" value="NUOXDRDTASE4"/>
</dbReference>
<evidence type="ECO:0000256" key="15">
    <source>
        <dbReference type="ARBA" id="ARBA00023136"/>
    </source>
</evidence>
<evidence type="ECO:0000256" key="9">
    <source>
        <dbReference type="ARBA" id="ARBA00022967"/>
    </source>
</evidence>
<feature type="transmembrane region" description="Helical" evidence="17">
    <location>
        <begin position="31"/>
        <end position="50"/>
    </location>
</feature>
<dbReference type="EC" id="7.1.1.2" evidence="4 17"/>
<feature type="transmembrane region" description="Helical" evidence="17">
    <location>
        <begin position="6"/>
        <end position="24"/>
    </location>
</feature>
<feature type="transmembrane region" description="Helical" evidence="17">
    <location>
        <begin position="103"/>
        <end position="125"/>
    </location>
</feature>
<keyword evidence="8 17" id="KW-0812">Transmembrane</keyword>
<evidence type="ECO:0000256" key="3">
    <source>
        <dbReference type="ARBA" id="ARBA00009025"/>
    </source>
</evidence>
<dbReference type="GO" id="GO:0003954">
    <property type="term" value="F:NADH dehydrogenase activity"/>
    <property type="evidence" value="ECO:0007669"/>
    <property type="project" value="TreeGrafter"/>
</dbReference>
<evidence type="ECO:0000256" key="8">
    <source>
        <dbReference type="ARBA" id="ARBA00022692"/>
    </source>
</evidence>
<evidence type="ECO:0000256" key="6">
    <source>
        <dbReference type="ARBA" id="ARBA00022448"/>
    </source>
</evidence>
<sequence>MVSKIFAPSSLSFYLLFIMLCCSFKFSWSHYLLILSMWIFYLMVVCWSPSYKFTYLFLITSLLVFLILTFTSVSLVSFYIFFESSLIPTLLLIMGWGYQPERLPASLYFLFYTLVASLPLLFILLSLEMEYQTSVSLFLSTSSDSLFVVLMILAFLVKLPMYFTHIWLPKAHVEAPVTGSMVLAAILLKLGGYGLFLVQPLMGTGVLVYLCLFAGWGGVLSCLLSLRQTDVKSLIAYSSVAHMAYIIFGMLFLMSYGNTGSLLLMVAHGLCSSGLFYLSYTIYNYVGSRSFLMTRGILVLSPFVTLWWFLLIIFNMGVPPSLNLFSELYMFIASGGLHLLLLILAGLISFLSACYCLFLYSWTSHGETTVKVGFQFSLVKELLVGSLHFIPLLLLITI</sequence>
<name>A0A7D7FDU4_9CRUS</name>
<keyword evidence="11 17" id="KW-1133">Transmembrane helix</keyword>
<feature type="transmembrane region" description="Helical" evidence="17">
    <location>
        <begin position="297"/>
        <end position="317"/>
    </location>
</feature>
<dbReference type="PANTHER" id="PTHR43507:SF20">
    <property type="entry name" value="NADH-UBIQUINONE OXIDOREDUCTASE CHAIN 4"/>
    <property type="match status" value="1"/>
</dbReference>
<keyword evidence="14 17" id="KW-0496">Mitochondrion</keyword>
<geneLocation type="mitochondrion" evidence="19"/>
<comment type="subcellular location">
    <subcellularLocation>
        <location evidence="2 17">Mitochondrion membrane</location>
        <topology evidence="2 17">Multi-pass membrane protein</topology>
    </subcellularLocation>
</comment>
<gene>
    <name evidence="19" type="primary">ND4</name>
</gene>
<dbReference type="EMBL" id="MT410793">
    <property type="protein sequence ID" value="QMP96523.1"/>
    <property type="molecule type" value="Genomic_DNA"/>
</dbReference>
<feature type="transmembrane region" description="Helical" evidence="17">
    <location>
        <begin position="56"/>
        <end position="82"/>
    </location>
</feature>
<feature type="transmembrane region" description="Helical" evidence="17">
    <location>
        <begin position="180"/>
        <end position="201"/>
    </location>
</feature>
<keyword evidence="6 17" id="KW-0813">Transport</keyword>
<keyword evidence="13 17" id="KW-0830">Ubiquinone</keyword>
<feature type="transmembrane region" description="Helical" evidence="17">
    <location>
        <begin position="337"/>
        <end position="360"/>
    </location>
</feature>
<dbReference type="GO" id="GO:0008137">
    <property type="term" value="F:NADH dehydrogenase (ubiquinone) activity"/>
    <property type="evidence" value="ECO:0007669"/>
    <property type="project" value="UniProtKB-UniRule"/>
</dbReference>
<feature type="transmembrane region" description="Helical" evidence="17">
    <location>
        <begin position="207"/>
        <end position="227"/>
    </location>
</feature>
<keyword evidence="7 17" id="KW-0679">Respiratory chain</keyword>
<keyword evidence="10 17" id="KW-0249">Electron transport</keyword>
<dbReference type="GO" id="GO:0042773">
    <property type="term" value="P:ATP synthesis coupled electron transport"/>
    <property type="evidence" value="ECO:0007669"/>
    <property type="project" value="InterPro"/>
</dbReference>
<evidence type="ECO:0000256" key="17">
    <source>
        <dbReference type="RuleBase" id="RU003297"/>
    </source>
</evidence>
<comment type="catalytic activity">
    <reaction evidence="16 17">
        <text>a ubiquinone + NADH + 5 H(+)(in) = a ubiquinol + NAD(+) + 4 H(+)(out)</text>
        <dbReference type="Rhea" id="RHEA:29091"/>
        <dbReference type="Rhea" id="RHEA-COMP:9565"/>
        <dbReference type="Rhea" id="RHEA-COMP:9566"/>
        <dbReference type="ChEBI" id="CHEBI:15378"/>
        <dbReference type="ChEBI" id="CHEBI:16389"/>
        <dbReference type="ChEBI" id="CHEBI:17976"/>
        <dbReference type="ChEBI" id="CHEBI:57540"/>
        <dbReference type="ChEBI" id="CHEBI:57945"/>
        <dbReference type="EC" id="7.1.1.2"/>
    </reaction>
</comment>
<keyword evidence="15 17" id="KW-0472">Membrane</keyword>
<dbReference type="AlphaFoldDB" id="A0A7D7FDU4"/>
<evidence type="ECO:0000256" key="12">
    <source>
        <dbReference type="ARBA" id="ARBA00023027"/>
    </source>
</evidence>
<comment type="similarity">
    <text evidence="3 17">Belongs to the complex I subunit 4 family.</text>
</comment>
<organism evidence="19">
    <name type="scientific">Eubranchipus grubii</name>
    <dbReference type="NCBI Taxonomy" id="381661"/>
    <lineage>
        <taxon>Eukaryota</taxon>
        <taxon>Metazoa</taxon>
        <taxon>Ecdysozoa</taxon>
        <taxon>Arthropoda</taxon>
        <taxon>Crustacea</taxon>
        <taxon>Branchiopoda</taxon>
        <taxon>Anostraca</taxon>
        <taxon>Chirocephalidae</taxon>
        <taxon>Eubranchipus</taxon>
    </lineage>
</organism>
<evidence type="ECO:0000256" key="1">
    <source>
        <dbReference type="ARBA" id="ARBA00003257"/>
    </source>
</evidence>
<accession>A0A7D7FDU4</accession>
<evidence type="ECO:0000313" key="19">
    <source>
        <dbReference type="EMBL" id="QMP96523.1"/>
    </source>
</evidence>
<evidence type="ECO:0000256" key="16">
    <source>
        <dbReference type="ARBA" id="ARBA00049551"/>
    </source>
</evidence>
<keyword evidence="9" id="KW-1278">Translocase</keyword>
<dbReference type="GeneID" id="58904553"/>
<comment type="function">
    <text evidence="1">Core subunit of the mitochondrial membrane respiratory chain NADH dehydrogenase (Complex I) that is believed to belong to the minimal assembly required for catalysis. Complex I functions in the transfer of electrons from NADH to the respiratory chain. The immediate electron acceptor for the enzyme is believed to be ubiquinone.</text>
</comment>
<dbReference type="InterPro" id="IPR001750">
    <property type="entry name" value="ND/Mrp_TM"/>
</dbReference>
<feature type="domain" description="NADH:quinone oxidoreductase/Mrp antiporter transmembrane" evidence="18">
    <location>
        <begin position="73"/>
        <end position="349"/>
    </location>
</feature>
<evidence type="ECO:0000256" key="14">
    <source>
        <dbReference type="ARBA" id="ARBA00023128"/>
    </source>
</evidence>
<dbReference type="InterPro" id="IPR003918">
    <property type="entry name" value="NADH_UbQ_OxRdtase"/>
</dbReference>
<evidence type="ECO:0000256" key="13">
    <source>
        <dbReference type="ARBA" id="ARBA00023075"/>
    </source>
</evidence>
<dbReference type="Pfam" id="PF00361">
    <property type="entry name" value="Proton_antipo_M"/>
    <property type="match status" value="1"/>
</dbReference>
<dbReference type="GO" id="GO:0031966">
    <property type="term" value="C:mitochondrial membrane"/>
    <property type="evidence" value="ECO:0007669"/>
    <property type="project" value="UniProtKB-SubCell"/>
</dbReference>
<evidence type="ECO:0000256" key="11">
    <source>
        <dbReference type="ARBA" id="ARBA00022989"/>
    </source>
</evidence>
<evidence type="ECO:0000259" key="18">
    <source>
        <dbReference type="Pfam" id="PF00361"/>
    </source>
</evidence>
<evidence type="ECO:0000256" key="7">
    <source>
        <dbReference type="ARBA" id="ARBA00022660"/>
    </source>
</evidence>
<reference evidence="19" key="1">
    <citation type="submission" date="2020-04" db="EMBL/GenBank/DDBJ databases">
        <title>DNAmark Project.</title>
        <authorList>
            <person name="Leerhoei F."/>
        </authorList>
    </citation>
    <scope>NUCLEOTIDE SEQUENCE</scope>
    <source>
        <strain evidence="19">DM1183</strain>
    </source>
</reference>
<evidence type="ECO:0000256" key="4">
    <source>
        <dbReference type="ARBA" id="ARBA00012944"/>
    </source>
</evidence>
<evidence type="ECO:0000256" key="2">
    <source>
        <dbReference type="ARBA" id="ARBA00004225"/>
    </source>
</evidence>
<dbReference type="PANTHER" id="PTHR43507">
    <property type="entry name" value="NADH-UBIQUINONE OXIDOREDUCTASE CHAIN 4"/>
    <property type="match status" value="1"/>
</dbReference>
<feature type="transmembrane region" description="Helical" evidence="17">
    <location>
        <begin position="234"/>
        <end position="256"/>
    </location>
</feature>
<comment type="function">
    <text evidence="17">Core subunit of the mitochondrial membrane respiratory chain NADH dehydrogenase (Complex I) which catalyzes electron transfer from NADH through the respiratory chain, using ubiquinone as an electron acceptor. Essential for the catalytic activity and assembly of complex I.</text>
</comment>
<evidence type="ECO:0000256" key="5">
    <source>
        <dbReference type="ARBA" id="ARBA00021006"/>
    </source>
</evidence>
<dbReference type="RefSeq" id="YP_009918943.1">
    <property type="nucleotide sequence ID" value="NC_050310.1"/>
</dbReference>